<protein>
    <submittedName>
        <fullName evidence="2">Uncharacterized protein</fullName>
    </submittedName>
</protein>
<evidence type="ECO:0000313" key="3">
    <source>
        <dbReference type="Proteomes" id="UP001141327"/>
    </source>
</evidence>
<evidence type="ECO:0000313" key="2">
    <source>
        <dbReference type="EMBL" id="KAJ4454095.1"/>
    </source>
</evidence>
<feature type="region of interest" description="Disordered" evidence="1">
    <location>
        <begin position="79"/>
        <end position="106"/>
    </location>
</feature>
<name>A0ABQ8UBC1_9EUKA</name>
<organism evidence="2 3">
    <name type="scientific">Paratrimastix pyriformis</name>
    <dbReference type="NCBI Taxonomy" id="342808"/>
    <lineage>
        <taxon>Eukaryota</taxon>
        <taxon>Metamonada</taxon>
        <taxon>Preaxostyla</taxon>
        <taxon>Paratrimastigidae</taxon>
        <taxon>Paratrimastix</taxon>
    </lineage>
</organism>
<reference evidence="2" key="1">
    <citation type="journal article" date="2022" name="bioRxiv">
        <title>Genomics of Preaxostyla Flagellates Illuminates Evolutionary Transitions and the Path Towards Mitochondrial Loss.</title>
        <authorList>
            <person name="Novak L.V.F."/>
            <person name="Treitli S.C."/>
            <person name="Pyrih J."/>
            <person name="Halakuc P."/>
            <person name="Pipaliya S.V."/>
            <person name="Vacek V."/>
            <person name="Brzon O."/>
            <person name="Soukal P."/>
            <person name="Eme L."/>
            <person name="Dacks J.B."/>
            <person name="Karnkowska A."/>
            <person name="Elias M."/>
            <person name="Hampl V."/>
        </authorList>
    </citation>
    <scope>NUCLEOTIDE SEQUENCE</scope>
    <source>
        <strain evidence="2">RCP-MX</strain>
    </source>
</reference>
<proteinExistence type="predicted"/>
<comment type="caution">
    <text evidence="2">The sequence shown here is derived from an EMBL/GenBank/DDBJ whole genome shotgun (WGS) entry which is preliminary data.</text>
</comment>
<dbReference type="EMBL" id="JAPMOS010000186">
    <property type="protein sequence ID" value="KAJ4454095.1"/>
    <property type="molecule type" value="Genomic_DNA"/>
</dbReference>
<gene>
    <name evidence="2" type="ORF">PAPYR_11292</name>
</gene>
<sequence>MHSPRFAGYQSKRHFRHRRVVQLTGEQNHQESPSLGICQTLKWSEKTLVSVVASTLSKGHSQAHAIEYTPLECWGQVRSGSGHSRSTVTNKFDQMPGSAQRNTWRC</sequence>
<keyword evidence="3" id="KW-1185">Reference proteome</keyword>
<evidence type="ECO:0000256" key="1">
    <source>
        <dbReference type="SAM" id="MobiDB-lite"/>
    </source>
</evidence>
<dbReference type="Proteomes" id="UP001141327">
    <property type="component" value="Unassembled WGS sequence"/>
</dbReference>
<accession>A0ABQ8UBC1</accession>